<dbReference type="AlphaFoldDB" id="A0AAX4HDM1"/>
<dbReference type="PANTHER" id="PTHR20982:SF3">
    <property type="entry name" value="MITOCHONDRIAL RIBOSOME RECYCLING FACTOR PSEUDO 1"/>
    <property type="match status" value="1"/>
</dbReference>
<evidence type="ECO:0000256" key="6">
    <source>
        <dbReference type="SAM" id="MobiDB-lite"/>
    </source>
</evidence>
<evidence type="ECO:0000256" key="2">
    <source>
        <dbReference type="ARBA" id="ARBA00020581"/>
    </source>
</evidence>
<evidence type="ECO:0000313" key="9">
    <source>
        <dbReference type="Proteomes" id="UP001338582"/>
    </source>
</evidence>
<dbReference type="RefSeq" id="XP_062878800.1">
    <property type="nucleotide sequence ID" value="XM_063022730.1"/>
</dbReference>
<dbReference type="InterPro" id="IPR002661">
    <property type="entry name" value="Ribosome_recyc_fac"/>
</dbReference>
<protein>
    <recommendedName>
        <fullName evidence="2">Ribosome-recycling factor, mitochondrial</fullName>
    </recommendedName>
    <alternativeName>
        <fullName evidence="5">Ribosome-releasing factor, mitochondrial</fullName>
    </alternativeName>
</protein>
<gene>
    <name evidence="8" type="ORF">PUMCH_003772</name>
</gene>
<dbReference type="Gene3D" id="1.10.132.20">
    <property type="entry name" value="Ribosome-recycling factor"/>
    <property type="match status" value="1"/>
</dbReference>
<evidence type="ECO:0000256" key="1">
    <source>
        <dbReference type="ARBA" id="ARBA00005912"/>
    </source>
</evidence>
<name>A0AAX4HDM1_9ASCO</name>
<evidence type="ECO:0000256" key="3">
    <source>
        <dbReference type="ARBA" id="ARBA00022917"/>
    </source>
</evidence>
<evidence type="ECO:0000259" key="7">
    <source>
        <dbReference type="Pfam" id="PF01765"/>
    </source>
</evidence>
<dbReference type="KEGG" id="asau:88174835"/>
<evidence type="ECO:0000313" key="8">
    <source>
        <dbReference type="EMBL" id="WPK26419.1"/>
    </source>
</evidence>
<keyword evidence="3" id="KW-0648">Protein biosynthesis</keyword>
<reference evidence="8 9" key="1">
    <citation type="submission" date="2023-10" db="EMBL/GenBank/DDBJ databases">
        <title>Draft Genome Sequence of Candida saopaulonensis from a very Premature Infant with Sepsis.</title>
        <authorList>
            <person name="Ning Y."/>
            <person name="Dai R."/>
            <person name="Xiao M."/>
            <person name="Xu Y."/>
            <person name="Yan Q."/>
            <person name="Zhang L."/>
        </authorList>
    </citation>
    <scope>NUCLEOTIDE SEQUENCE [LARGE SCALE GENOMIC DNA]</scope>
    <source>
        <strain evidence="8 9">19XY460</strain>
    </source>
</reference>
<dbReference type="InterPro" id="IPR023584">
    <property type="entry name" value="Ribosome_recyc_fac_dom"/>
</dbReference>
<dbReference type="GO" id="GO:0043023">
    <property type="term" value="F:ribosomal large subunit binding"/>
    <property type="evidence" value="ECO:0007669"/>
    <property type="project" value="TreeGrafter"/>
</dbReference>
<feature type="domain" description="Ribosome recycling factor" evidence="7">
    <location>
        <begin position="80"/>
        <end position="247"/>
    </location>
</feature>
<dbReference type="Gene3D" id="3.30.1360.40">
    <property type="match status" value="1"/>
</dbReference>
<dbReference type="Pfam" id="PF01765">
    <property type="entry name" value="RRF"/>
    <property type="match status" value="1"/>
</dbReference>
<dbReference type="Proteomes" id="UP001338582">
    <property type="component" value="Chromosome 4"/>
</dbReference>
<dbReference type="InterPro" id="IPR036191">
    <property type="entry name" value="RRF_sf"/>
</dbReference>
<evidence type="ECO:0000256" key="4">
    <source>
        <dbReference type="ARBA" id="ARBA00024909"/>
    </source>
</evidence>
<dbReference type="SUPFAM" id="SSF55194">
    <property type="entry name" value="Ribosome recycling factor, RRF"/>
    <property type="match status" value="1"/>
</dbReference>
<comment type="function">
    <text evidence="4">Necessary for protein synthesis in mitochondria. Functions as a ribosome recycling factor in mitochondria.</text>
</comment>
<accession>A0AAX4HDM1</accession>
<dbReference type="PANTHER" id="PTHR20982">
    <property type="entry name" value="RIBOSOME RECYCLING FACTOR"/>
    <property type="match status" value="1"/>
</dbReference>
<feature type="compositionally biased region" description="Basic and acidic residues" evidence="6">
    <location>
        <begin position="201"/>
        <end position="211"/>
    </location>
</feature>
<organism evidence="8 9">
    <name type="scientific">Australozyma saopauloensis</name>
    <dbReference type="NCBI Taxonomy" id="291208"/>
    <lineage>
        <taxon>Eukaryota</taxon>
        <taxon>Fungi</taxon>
        <taxon>Dikarya</taxon>
        <taxon>Ascomycota</taxon>
        <taxon>Saccharomycotina</taxon>
        <taxon>Pichiomycetes</taxon>
        <taxon>Metschnikowiaceae</taxon>
        <taxon>Australozyma</taxon>
    </lineage>
</organism>
<sequence>MFRQFVLSVPALCRITTFPRVATSYKTIVTCRSFSASSLAQKKAKKGGKVVQESTAEPIASIDYDQVNKKLQSVVDLFTKYANEAKLGKANPKVFDNLLIETEHGEMPYTSVAQTNVKGRNLILTVYDPANVQKIINAVLGSDLNLNPVADPNNKLTLKVPLPPITTEVKKEAIKDLKAVYEKLRNGTGSGKTGSLSSIRNDTRHKFSKNKKLDDNETKLWNEYEKNHKSYVDKLASLMKNAETQIMQ</sequence>
<evidence type="ECO:0000256" key="5">
    <source>
        <dbReference type="ARBA" id="ARBA00033107"/>
    </source>
</evidence>
<feature type="region of interest" description="Disordered" evidence="6">
    <location>
        <begin position="188"/>
        <end position="211"/>
    </location>
</feature>
<dbReference type="GeneID" id="88174835"/>
<proteinExistence type="inferred from homology"/>
<dbReference type="GO" id="GO:0006412">
    <property type="term" value="P:translation"/>
    <property type="evidence" value="ECO:0007669"/>
    <property type="project" value="UniProtKB-KW"/>
</dbReference>
<keyword evidence="9" id="KW-1185">Reference proteome</keyword>
<comment type="similarity">
    <text evidence="1">Belongs to the RRF family.</text>
</comment>
<dbReference type="EMBL" id="CP138897">
    <property type="protein sequence ID" value="WPK26419.1"/>
    <property type="molecule type" value="Genomic_DNA"/>
</dbReference>
<dbReference type="GO" id="GO:0005739">
    <property type="term" value="C:mitochondrion"/>
    <property type="evidence" value="ECO:0007669"/>
    <property type="project" value="TreeGrafter"/>
</dbReference>